<feature type="binding site" evidence="9">
    <location>
        <position position="233"/>
    </location>
    <ligand>
        <name>Mn(2+)</name>
        <dbReference type="ChEBI" id="CHEBI:29035"/>
    </ligand>
</feature>
<evidence type="ECO:0000256" key="7">
    <source>
        <dbReference type="ARBA" id="ARBA00023125"/>
    </source>
</evidence>
<dbReference type="InterPro" id="IPR002729">
    <property type="entry name" value="CRISPR-assoc_Cas1"/>
</dbReference>
<dbReference type="NCBIfam" id="TIGR00287">
    <property type="entry name" value="cas1"/>
    <property type="match status" value="1"/>
</dbReference>
<evidence type="ECO:0000256" key="3">
    <source>
        <dbReference type="ARBA" id="ARBA00022759"/>
    </source>
</evidence>
<keyword evidence="8 9" id="KW-0464">Manganese</keyword>
<dbReference type="EMBL" id="FNCN01000006">
    <property type="protein sequence ID" value="SDG62552.1"/>
    <property type="molecule type" value="Genomic_DNA"/>
</dbReference>
<dbReference type="InterPro" id="IPR019858">
    <property type="entry name" value="CRISPR-assoc_Cas1_HMARI/TNEAP"/>
</dbReference>
<dbReference type="GO" id="GO:0004520">
    <property type="term" value="F:DNA endonuclease activity"/>
    <property type="evidence" value="ECO:0007669"/>
    <property type="project" value="InterPro"/>
</dbReference>
<keyword evidence="2 9" id="KW-0479">Metal-binding</keyword>
<dbReference type="EC" id="3.1.-.-" evidence="9"/>
<keyword evidence="11" id="KW-1185">Reference proteome</keyword>
<dbReference type="HAMAP" id="MF_01470">
    <property type="entry name" value="Cas1"/>
    <property type="match status" value="1"/>
</dbReference>
<feature type="binding site" evidence="9">
    <location>
        <position position="152"/>
    </location>
    <ligand>
        <name>Mn(2+)</name>
        <dbReference type="ChEBI" id="CHEBI:29035"/>
    </ligand>
</feature>
<evidence type="ECO:0000256" key="6">
    <source>
        <dbReference type="ARBA" id="ARBA00023118"/>
    </source>
</evidence>
<dbReference type="Proteomes" id="UP000198923">
    <property type="component" value="Unassembled WGS sequence"/>
</dbReference>
<dbReference type="InterPro" id="IPR042211">
    <property type="entry name" value="CRISPR-assoc_Cas1_N"/>
</dbReference>
<keyword evidence="3 9" id="KW-0255">Endonuclease</keyword>
<dbReference type="RefSeq" id="WP_093169720.1">
    <property type="nucleotide sequence ID" value="NZ_FNCN01000006.1"/>
</dbReference>
<evidence type="ECO:0000256" key="5">
    <source>
        <dbReference type="ARBA" id="ARBA00022842"/>
    </source>
</evidence>
<dbReference type="InterPro" id="IPR042206">
    <property type="entry name" value="CRISPR-assoc_Cas1_C"/>
</dbReference>
<dbReference type="GO" id="GO:0051607">
    <property type="term" value="P:defense response to virus"/>
    <property type="evidence" value="ECO:0007669"/>
    <property type="project" value="UniProtKB-UniRule"/>
</dbReference>
<dbReference type="AlphaFoldDB" id="A0A1G7VRV9"/>
<gene>
    <name evidence="9" type="primary">cas1</name>
    <name evidence="10" type="ORF">SAMN05421505_10616</name>
</gene>
<dbReference type="OrthoDB" id="1550386at2"/>
<dbReference type="Gene3D" id="3.100.10.20">
    <property type="entry name" value="CRISPR-associated endonuclease Cas1, N-terminal domain"/>
    <property type="match status" value="1"/>
</dbReference>
<dbReference type="GO" id="GO:0046872">
    <property type="term" value="F:metal ion binding"/>
    <property type="evidence" value="ECO:0007669"/>
    <property type="project" value="UniProtKB-UniRule"/>
</dbReference>
<organism evidence="10 11">
    <name type="scientific">Sinosporangium album</name>
    <dbReference type="NCBI Taxonomy" id="504805"/>
    <lineage>
        <taxon>Bacteria</taxon>
        <taxon>Bacillati</taxon>
        <taxon>Actinomycetota</taxon>
        <taxon>Actinomycetes</taxon>
        <taxon>Streptosporangiales</taxon>
        <taxon>Streptosporangiaceae</taxon>
        <taxon>Sinosporangium</taxon>
    </lineage>
</organism>
<dbReference type="Pfam" id="PF01867">
    <property type="entry name" value="Cas_Cas1"/>
    <property type="match status" value="1"/>
</dbReference>
<evidence type="ECO:0000313" key="11">
    <source>
        <dbReference type="Proteomes" id="UP000198923"/>
    </source>
</evidence>
<reference evidence="10 11" key="1">
    <citation type="submission" date="2016-10" db="EMBL/GenBank/DDBJ databases">
        <authorList>
            <person name="de Groot N.N."/>
        </authorList>
    </citation>
    <scope>NUCLEOTIDE SEQUENCE [LARGE SCALE GENOMIC DNA]</scope>
    <source>
        <strain evidence="10 11">CPCC 201354</strain>
    </source>
</reference>
<name>A0A1G7VRV9_9ACTN</name>
<keyword evidence="1 9" id="KW-0540">Nuclease</keyword>
<keyword evidence="4 9" id="KW-0378">Hydrolase</keyword>
<dbReference type="STRING" id="504805.SAMN05421505_10616"/>
<keyword evidence="5 9" id="KW-0460">Magnesium</keyword>
<feature type="binding site" evidence="9">
    <location>
        <position position="217"/>
    </location>
    <ligand>
        <name>Mn(2+)</name>
        <dbReference type="ChEBI" id="CHEBI:29035"/>
    </ligand>
</feature>
<dbReference type="GO" id="GO:0043571">
    <property type="term" value="P:maintenance of CRISPR repeat elements"/>
    <property type="evidence" value="ECO:0007669"/>
    <property type="project" value="UniProtKB-UniRule"/>
</dbReference>
<evidence type="ECO:0000256" key="2">
    <source>
        <dbReference type="ARBA" id="ARBA00022723"/>
    </source>
</evidence>
<keyword evidence="7 9" id="KW-0238">DNA-binding</keyword>
<dbReference type="PANTHER" id="PTHR43219">
    <property type="entry name" value="CRISPR-ASSOCIATED ENDONUCLEASE CAS1"/>
    <property type="match status" value="1"/>
</dbReference>
<dbReference type="Gene3D" id="1.20.120.920">
    <property type="entry name" value="CRISPR-associated endonuclease Cas1, C-terminal domain"/>
    <property type="match status" value="1"/>
</dbReference>
<comment type="subunit">
    <text evidence="9">Homodimer, forms a heterotetramer with a Cas2 homodimer.</text>
</comment>
<proteinExistence type="inferred from homology"/>
<evidence type="ECO:0000256" key="9">
    <source>
        <dbReference type="HAMAP-Rule" id="MF_01470"/>
    </source>
</evidence>
<accession>A0A1G7VRV9</accession>
<protein>
    <recommendedName>
        <fullName evidence="9">CRISPR-associated endonuclease Cas1</fullName>
        <ecNumber evidence="9">3.1.-.-</ecNumber>
    </recommendedName>
</protein>
<keyword evidence="6 9" id="KW-0051">Antiviral defense</keyword>
<dbReference type="GO" id="GO:0016787">
    <property type="term" value="F:hydrolase activity"/>
    <property type="evidence" value="ECO:0007669"/>
    <property type="project" value="UniProtKB-KW"/>
</dbReference>
<dbReference type="PANTHER" id="PTHR43219:SF2">
    <property type="entry name" value="CRISPR-ASSOCIATED ENDONUCLEASE CAS1"/>
    <property type="match status" value="1"/>
</dbReference>
<evidence type="ECO:0000256" key="4">
    <source>
        <dbReference type="ARBA" id="ARBA00022801"/>
    </source>
</evidence>
<sequence>MPSASRTYWLTTPCRIRRKDQSLVIERADGTPVRIPITDVRDIVACEPVDVNTSVTSLLNKHRVSVHLLSEYGDYAGSLLTSETSTSGQTVVAQAGLATDHLASMNIARSMVLSAAANIRRVIDRKLLSRPLTVLETSAADAATKAQLMSAEGTFRQSAWAVLDTRLPDWLQLHGRSRRPPRNAGNAFISYVNGIIYARLLTSVRLTPLHSGIAFLHSTMERHRHSLVLDLAEMFKPLFAERLLLRLAGRGQLKPGHFNIKVNQAMLSDTGRKLVVQTVRDELAVTINHRSLGRSVAYDELLYLEALSLTRTCLEGAPYKPFRIWW</sequence>
<comment type="similarity">
    <text evidence="9">Belongs to the CRISPR-associated endonuclease Cas1 family.</text>
</comment>
<comment type="cofactor">
    <cofactor evidence="9">
        <name>Mg(2+)</name>
        <dbReference type="ChEBI" id="CHEBI:18420"/>
    </cofactor>
    <cofactor evidence="9">
        <name>Mn(2+)</name>
        <dbReference type="ChEBI" id="CHEBI:29035"/>
    </cofactor>
</comment>
<evidence type="ECO:0000256" key="8">
    <source>
        <dbReference type="ARBA" id="ARBA00023211"/>
    </source>
</evidence>
<comment type="function">
    <text evidence="9">CRISPR (clustered regularly interspaced short palindromic repeat), is an adaptive immune system that provides protection against mobile genetic elements (viruses, transposable elements and conjugative plasmids). CRISPR clusters contain spacers, sequences complementary to antecedent mobile elements, and target invading nucleic acids. CRISPR clusters are transcribed and processed into CRISPR RNA (crRNA). Acts as a dsDNA endonuclease. Involved in the integration of spacer DNA into the CRISPR cassette.</text>
</comment>
<dbReference type="GO" id="GO:0003677">
    <property type="term" value="F:DNA binding"/>
    <property type="evidence" value="ECO:0007669"/>
    <property type="project" value="UniProtKB-KW"/>
</dbReference>
<evidence type="ECO:0000313" key="10">
    <source>
        <dbReference type="EMBL" id="SDG62552.1"/>
    </source>
</evidence>
<evidence type="ECO:0000256" key="1">
    <source>
        <dbReference type="ARBA" id="ARBA00022722"/>
    </source>
</evidence>